<evidence type="ECO:0000256" key="1">
    <source>
        <dbReference type="ARBA" id="ARBA00011955"/>
    </source>
</evidence>
<keyword evidence="5 10" id="KW-0479">Metal-binding</keyword>
<evidence type="ECO:0000256" key="10">
    <source>
        <dbReference type="PIRNR" id="PIRNR006268"/>
    </source>
</evidence>
<dbReference type="AlphaFoldDB" id="A0A1J4SG10"/>
<dbReference type="GO" id="GO:0046872">
    <property type="term" value="F:metal ion binding"/>
    <property type="evidence" value="ECO:0007669"/>
    <property type="project" value="UniProtKB-UniRule"/>
</dbReference>
<keyword evidence="12" id="KW-0175">Coiled coil</keyword>
<evidence type="ECO:0000256" key="11">
    <source>
        <dbReference type="PIRSR" id="PIRSR006268-2"/>
    </source>
</evidence>
<keyword evidence="7 10" id="KW-0460">Magnesium</keyword>
<dbReference type="PANTHER" id="PTHR30040:SF2">
    <property type="entry name" value="FAD:PROTEIN FMN TRANSFERASE"/>
    <property type="match status" value="1"/>
</dbReference>
<dbReference type="Gene3D" id="3.10.520.10">
    <property type="entry name" value="ApbE-like domains"/>
    <property type="match status" value="1"/>
</dbReference>
<dbReference type="GO" id="GO:0016740">
    <property type="term" value="F:transferase activity"/>
    <property type="evidence" value="ECO:0007669"/>
    <property type="project" value="UniProtKB-UniRule"/>
</dbReference>
<dbReference type="Proteomes" id="UP000182278">
    <property type="component" value="Unassembled WGS sequence"/>
</dbReference>
<evidence type="ECO:0000256" key="9">
    <source>
        <dbReference type="ARBA" id="ARBA00048540"/>
    </source>
</evidence>
<dbReference type="PIRSF" id="PIRSF006268">
    <property type="entry name" value="ApbE"/>
    <property type="match status" value="1"/>
</dbReference>
<name>A0A1J4SG10_9BACT</name>
<dbReference type="InterPro" id="IPR003374">
    <property type="entry name" value="ApbE-like_sf"/>
</dbReference>
<evidence type="ECO:0000313" key="14">
    <source>
        <dbReference type="Proteomes" id="UP000182278"/>
    </source>
</evidence>
<sequence>MWWNNSAVRRKLIPLYYTLCTIFLAGCAQKPYKETRLLMGTMVEITIRDNEARAKDAADKAFKKIEELEKILSVYRKDSEISTLNRTGKVNPSPEFMQVIKESIRAGDITEGAFDITVAPIVSLWGFGPPSNVGQTFRSAKNNPPAEKEIKKALALVNYKNIVIDEKNNLIYFKKKGMQVNLGGIAKGYAVDRAIDVLKKEGIKKAIINAGGDLYAMGITWRIGIKHPRKEGILKTIVLKNKTIATSGDYEKFFIGTYEGKKKQFHHIFDPRTGYPAQGCISATVIAPACTTADWLSTGVFVLGPEKGLTLLKKLGGQGIIVNSDKKIFSNL</sequence>
<keyword evidence="3 10" id="KW-0285">Flavoprotein</keyword>
<keyword evidence="4 10" id="KW-0808">Transferase</keyword>
<dbReference type="STRING" id="1817893.AUJ66_01225"/>
<organism evidence="13 14">
    <name type="scientific">Candidatus Desantisbacteria bacterium CG1_02_38_46</name>
    <dbReference type="NCBI Taxonomy" id="1817893"/>
    <lineage>
        <taxon>Bacteria</taxon>
        <taxon>Candidatus Desantisiibacteriota</taxon>
    </lineage>
</organism>
<proteinExistence type="inferred from homology"/>
<evidence type="ECO:0000256" key="8">
    <source>
        <dbReference type="ARBA" id="ARBA00031306"/>
    </source>
</evidence>
<feature type="binding site" evidence="11">
    <location>
        <position position="184"/>
    </location>
    <ligand>
        <name>Mg(2+)</name>
        <dbReference type="ChEBI" id="CHEBI:18420"/>
    </ligand>
</feature>
<reference evidence="13 14" key="1">
    <citation type="journal article" date="2016" name="Environ. Microbiol.">
        <title>Genomic resolution of a cold subsurface aquifer community provides metabolic insights for novel microbes adapted to high CO concentrations.</title>
        <authorList>
            <person name="Probst A.J."/>
            <person name="Castelle C.J."/>
            <person name="Singh A."/>
            <person name="Brown C.T."/>
            <person name="Anantharaman K."/>
            <person name="Sharon I."/>
            <person name="Hug L.A."/>
            <person name="Burstein D."/>
            <person name="Emerson J.B."/>
            <person name="Thomas B.C."/>
            <person name="Banfield J.F."/>
        </authorList>
    </citation>
    <scope>NUCLEOTIDE SEQUENCE [LARGE SCALE GENOMIC DNA]</scope>
    <source>
        <strain evidence="13">CG1_02_38_46</strain>
    </source>
</reference>
<dbReference type="PANTHER" id="PTHR30040">
    <property type="entry name" value="THIAMINE BIOSYNTHESIS LIPOPROTEIN APBE"/>
    <property type="match status" value="1"/>
</dbReference>
<evidence type="ECO:0000256" key="3">
    <source>
        <dbReference type="ARBA" id="ARBA00022630"/>
    </source>
</evidence>
<evidence type="ECO:0000256" key="7">
    <source>
        <dbReference type="ARBA" id="ARBA00022842"/>
    </source>
</evidence>
<accession>A0A1J4SG10</accession>
<comment type="similarity">
    <text evidence="10">Belongs to the ApbE family.</text>
</comment>
<evidence type="ECO:0000256" key="6">
    <source>
        <dbReference type="ARBA" id="ARBA00022827"/>
    </source>
</evidence>
<comment type="cofactor">
    <cofactor evidence="11">
        <name>Mg(2+)</name>
        <dbReference type="ChEBI" id="CHEBI:18420"/>
    </cofactor>
    <cofactor evidence="11">
        <name>Mn(2+)</name>
        <dbReference type="ChEBI" id="CHEBI:29035"/>
    </cofactor>
    <text evidence="11">Magnesium. Can also use manganese.</text>
</comment>
<comment type="catalytic activity">
    <reaction evidence="9 10">
        <text>L-threonyl-[protein] + FAD = FMN-L-threonyl-[protein] + AMP + H(+)</text>
        <dbReference type="Rhea" id="RHEA:36847"/>
        <dbReference type="Rhea" id="RHEA-COMP:11060"/>
        <dbReference type="Rhea" id="RHEA-COMP:11061"/>
        <dbReference type="ChEBI" id="CHEBI:15378"/>
        <dbReference type="ChEBI" id="CHEBI:30013"/>
        <dbReference type="ChEBI" id="CHEBI:57692"/>
        <dbReference type="ChEBI" id="CHEBI:74257"/>
        <dbReference type="ChEBI" id="CHEBI:456215"/>
        <dbReference type="EC" id="2.7.1.180"/>
    </reaction>
</comment>
<dbReference type="EMBL" id="MNUO01000017">
    <property type="protein sequence ID" value="OIN98311.1"/>
    <property type="molecule type" value="Genomic_DNA"/>
</dbReference>
<feature type="binding site" evidence="11">
    <location>
        <position position="298"/>
    </location>
    <ligand>
        <name>Mg(2+)</name>
        <dbReference type="ChEBI" id="CHEBI:18420"/>
    </ligand>
</feature>
<dbReference type="InterPro" id="IPR024932">
    <property type="entry name" value="ApbE"/>
</dbReference>
<evidence type="ECO:0000256" key="12">
    <source>
        <dbReference type="SAM" id="Coils"/>
    </source>
</evidence>
<protein>
    <recommendedName>
        <fullName evidence="2 10">FAD:protein FMN transferase</fullName>
        <ecNumber evidence="1 10">2.7.1.180</ecNumber>
    </recommendedName>
    <alternativeName>
        <fullName evidence="8 10">Flavin transferase</fullName>
    </alternativeName>
</protein>
<feature type="coiled-coil region" evidence="12">
    <location>
        <begin position="51"/>
        <end position="78"/>
    </location>
</feature>
<dbReference type="Pfam" id="PF02424">
    <property type="entry name" value="ApbE"/>
    <property type="match status" value="1"/>
</dbReference>
<dbReference type="EC" id="2.7.1.180" evidence="1 10"/>
<evidence type="ECO:0000256" key="5">
    <source>
        <dbReference type="ARBA" id="ARBA00022723"/>
    </source>
</evidence>
<comment type="caution">
    <text evidence="13">The sequence shown here is derived from an EMBL/GenBank/DDBJ whole genome shotgun (WGS) entry which is preliminary data.</text>
</comment>
<keyword evidence="6 10" id="KW-0274">FAD</keyword>
<dbReference type="SUPFAM" id="SSF143631">
    <property type="entry name" value="ApbE-like"/>
    <property type="match status" value="1"/>
</dbReference>
<evidence type="ECO:0000256" key="2">
    <source>
        <dbReference type="ARBA" id="ARBA00016337"/>
    </source>
</evidence>
<evidence type="ECO:0000313" key="13">
    <source>
        <dbReference type="EMBL" id="OIN98311.1"/>
    </source>
</evidence>
<feature type="binding site" evidence="11">
    <location>
        <position position="294"/>
    </location>
    <ligand>
        <name>Mg(2+)</name>
        <dbReference type="ChEBI" id="CHEBI:18420"/>
    </ligand>
</feature>
<gene>
    <name evidence="13" type="ORF">AUJ66_01225</name>
</gene>
<evidence type="ECO:0000256" key="4">
    <source>
        <dbReference type="ARBA" id="ARBA00022679"/>
    </source>
</evidence>